<dbReference type="PANTHER" id="PTHR24366">
    <property type="entry name" value="IG(IMMUNOGLOBULIN) AND LRR(LEUCINE RICH REPEAT) DOMAINS"/>
    <property type="match status" value="1"/>
</dbReference>
<evidence type="ECO:0000313" key="4">
    <source>
        <dbReference type="Proteomes" id="UP001331761"/>
    </source>
</evidence>
<sequence length="109" mass="12325">ALSSLNAIRVLDLSRNQLKSITFGAGLRSLTTLNLAHNSLRYMPDLSGLTSLRYVDLSNNEIETVKPSYLPPNVESLRLSANKIAHLTLWPFLRKLQVIIEKFSIYIAW</sequence>
<dbReference type="PRINTS" id="PR00019">
    <property type="entry name" value="LEURICHRPT"/>
</dbReference>
<dbReference type="AlphaFoldDB" id="A0AAN8F518"/>
<dbReference type="Pfam" id="PF12799">
    <property type="entry name" value="LRR_4"/>
    <property type="match status" value="1"/>
</dbReference>
<evidence type="ECO:0000313" key="3">
    <source>
        <dbReference type="EMBL" id="KAK5972412.1"/>
    </source>
</evidence>
<dbReference type="InterPro" id="IPR032675">
    <property type="entry name" value="LRR_dom_sf"/>
</dbReference>
<keyword evidence="2" id="KW-0677">Repeat</keyword>
<gene>
    <name evidence="3" type="ORF">GCK32_021522</name>
</gene>
<dbReference type="PANTHER" id="PTHR24366:SF96">
    <property type="entry name" value="LEUCINE RICH REPEAT CONTAINING 53"/>
    <property type="match status" value="1"/>
</dbReference>
<evidence type="ECO:0000256" key="2">
    <source>
        <dbReference type="ARBA" id="ARBA00022737"/>
    </source>
</evidence>
<evidence type="ECO:0000256" key="1">
    <source>
        <dbReference type="ARBA" id="ARBA00022614"/>
    </source>
</evidence>
<feature type="non-terminal residue" evidence="3">
    <location>
        <position position="1"/>
    </location>
</feature>
<dbReference type="Proteomes" id="UP001331761">
    <property type="component" value="Unassembled WGS sequence"/>
</dbReference>
<comment type="caution">
    <text evidence="3">The sequence shown here is derived from an EMBL/GenBank/DDBJ whole genome shotgun (WGS) entry which is preliminary data.</text>
</comment>
<dbReference type="PROSITE" id="PS51450">
    <property type="entry name" value="LRR"/>
    <property type="match status" value="2"/>
</dbReference>
<dbReference type="EMBL" id="WIXE01016703">
    <property type="protein sequence ID" value="KAK5972412.1"/>
    <property type="molecule type" value="Genomic_DNA"/>
</dbReference>
<organism evidence="3 4">
    <name type="scientific">Trichostrongylus colubriformis</name>
    <name type="common">Black scour worm</name>
    <dbReference type="NCBI Taxonomy" id="6319"/>
    <lineage>
        <taxon>Eukaryota</taxon>
        <taxon>Metazoa</taxon>
        <taxon>Ecdysozoa</taxon>
        <taxon>Nematoda</taxon>
        <taxon>Chromadorea</taxon>
        <taxon>Rhabditida</taxon>
        <taxon>Rhabditina</taxon>
        <taxon>Rhabditomorpha</taxon>
        <taxon>Strongyloidea</taxon>
        <taxon>Trichostrongylidae</taxon>
        <taxon>Trichostrongylus</taxon>
    </lineage>
</organism>
<dbReference type="InterPro" id="IPR025875">
    <property type="entry name" value="Leu-rich_rpt_4"/>
</dbReference>
<dbReference type="SUPFAM" id="SSF52075">
    <property type="entry name" value="Outer arm dynein light chain 1"/>
    <property type="match status" value="1"/>
</dbReference>
<accession>A0AAN8F518</accession>
<name>A0AAN8F518_TRICO</name>
<keyword evidence="4" id="KW-1185">Reference proteome</keyword>
<dbReference type="SMART" id="SM00369">
    <property type="entry name" value="LRR_TYP"/>
    <property type="match status" value="3"/>
</dbReference>
<reference evidence="3 4" key="1">
    <citation type="submission" date="2019-10" db="EMBL/GenBank/DDBJ databases">
        <title>Assembly and Annotation for the nematode Trichostrongylus colubriformis.</title>
        <authorList>
            <person name="Martin J."/>
        </authorList>
    </citation>
    <scope>NUCLEOTIDE SEQUENCE [LARGE SCALE GENOMIC DNA]</scope>
    <source>
        <strain evidence="3">G859</strain>
        <tissue evidence="3">Whole worm</tissue>
    </source>
</reference>
<keyword evidence="1" id="KW-0433">Leucine-rich repeat</keyword>
<proteinExistence type="predicted"/>
<dbReference type="InterPro" id="IPR003591">
    <property type="entry name" value="Leu-rich_rpt_typical-subtyp"/>
</dbReference>
<dbReference type="Gene3D" id="3.80.10.10">
    <property type="entry name" value="Ribonuclease Inhibitor"/>
    <property type="match status" value="1"/>
</dbReference>
<dbReference type="InterPro" id="IPR001611">
    <property type="entry name" value="Leu-rich_rpt"/>
</dbReference>
<protein>
    <submittedName>
        <fullName evidence="3">Leucine Rich repeat-containing domain protein</fullName>
    </submittedName>
</protein>